<evidence type="ECO:0000313" key="3">
    <source>
        <dbReference type="Proteomes" id="UP001327560"/>
    </source>
</evidence>
<reference evidence="2 3" key="1">
    <citation type="submission" date="2023-10" db="EMBL/GenBank/DDBJ databases">
        <title>Chromosome-scale genome assembly provides insights into flower coloration mechanisms of Canna indica.</title>
        <authorList>
            <person name="Li C."/>
        </authorList>
    </citation>
    <scope>NUCLEOTIDE SEQUENCE [LARGE SCALE GENOMIC DNA]</scope>
    <source>
        <tissue evidence="2">Flower</tissue>
    </source>
</reference>
<sequence length="97" mass="10809">MKGITSVEVALWNTRTPVSFKSSPRNLHSHRLIGIRKGRAEVVGDRSSNGGRGPRRRGLRGDAQGRRVLASLCRLLEVPTFFPRISRITAPFSVIWS</sequence>
<gene>
    <name evidence="2" type="ORF">Cni_G17192</name>
</gene>
<keyword evidence="3" id="KW-1185">Reference proteome</keyword>
<dbReference type="Proteomes" id="UP001327560">
    <property type="component" value="Chromosome 5"/>
</dbReference>
<evidence type="ECO:0000256" key="1">
    <source>
        <dbReference type="SAM" id="MobiDB-lite"/>
    </source>
</evidence>
<name>A0AAQ3KGH4_9LILI</name>
<protein>
    <submittedName>
        <fullName evidence="2">Uncharacterized protein</fullName>
    </submittedName>
</protein>
<organism evidence="2 3">
    <name type="scientific">Canna indica</name>
    <name type="common">Indian-shot</name>
    <dbReference type="NCBI Taxonomy" id="4628"/>
    <lineage>
        <taxon>Eukaryota</taxon>
        <taxon>Viridiplantae</taxon>
        <taxon>Streptophyta</taxon>
        <taxon>Embryophyta</taxon>
        <taxon>Tracheophyta</taxon>
        <taxon>Spermatophyta</taxon>
        <taxon>Magnoliopsida</taxon>
        <taxon>Liliopsida</taxon>
        <taxon>Zingiberales</taxon>
        <taxon>Cannaceae</taxon>
        <taxon>Canna</taxon>
    </lineage>
</organism>
<proteinExistence type="predicted"/>
<feature type="region of interest" description="Disordered" evidence="1">
    <location>
        <begin position="43"/>
        <end position="62"/>
    </location>
</feature>
<dbReference type="AlphaFoldDB" id="A0AAQ3KGH4"/>
<dbReference type="EMBL" id="CP136894">
    <property type="protein sequence ID" value="WOL08439.1"/>
    <property type="molecule type" value="Genomic_DNA"/>
</dbReference>
<evidence type="ECO:0000313" key="2">
    <source>
        <dbReference type="EMBL" id="WOL08439.1"/>
    </source>
</evidence>
<accession>A0AAQ3KGH4</accession>